<dbReference type="InterPro" id="IPR018490">
    <property type="entry name" value="cNMP-bd_dom_sf"/>
</dbReference>
<comment type="caution">
    <text evidence="8">The sequence shown here is derived from an EMBL/GenBank/DDBJ whole genome shotgun (WGS) entry which is preliminary data.</text>
</comment>
<evidence type="ECO:0000313" key="9">
    <source>
        <dbReference type="Proteomes" id="UP000272004"/>
    </source>
</evidence>
<evidence type="ECO:0000256" key="1">
    <source>
        <dbReference type="ARBA" id="ARBA00004651"/>
    </source>
</evidence>
<sequence length="544" mass="58978">MVRAAAKPEFFANRQRLFRRGGRCQHSPGSWLRKPVSAVFIDGVHMTTEAAQISATLLLFAAMIVPWITRRWPLWARAAWRVAVFIALTYTVLQMAGSPLAPQFDAAQPGDRVWQQLIEIGWWLAAAQCAIGIVRLLVVFETKPRETRIVSDLMAGVIHLLTLFAVINFVFAVPVGGLLATSGVIAIVLGLALQSSLSDVFSGVAVGTERPYSPGDLVWVEGGIEGRVVQVNWRSTHIATLNGDVAIVPNSVMAKARLVNHSLPTKVRRVSITVKVAANERPDRCMAVLNAAVKTCVLLSATPPPSVARSELQGDGVAYDISFTIPSIEVFVEARTELLGHIQSHLRHAGIALAVPGVPIQGRLQVPTAVTLLEESDWFGVLADADRSLLADQLVEVWFAAGDQLMKRGDDPKVLFIVASGTVEITDGLPGSTEVIFRLGPGGSLGAIGMITGTPYAATATALTPVTAYRLDRKGVGDAIAARPDLVKSLEVLARRGQELNRRDVVARQADYAEPPEMFLSKLRSFLRKISESPRDEDQRRHRS</sequence>
<comment type="subunit">
    <text evidence="6">Homoheptamer.</text>
</comment>
<keyword evidence="9" id="KW-1185">Reference proteome</keyword>
<dbReference type="Gene3D" id="3.30.70.100">
    <property type="match status" value="1"/>
</dbReference>
<reference evidence="8 9" key="1">
    <citation type="submission" date="2018-11" db="EMBL/GenBank/DDBJ databases">
        <authorList>
            <person name="Huo Y."/>
        </authorList>
    </citation>
    <scope>NUCLEOTIDE SEQUENCE [LARGE SCALE GENOMIC DNA]</scope>
    <source>
        <strain evidence="8 9">CCBAU 33202</strain>
    </source>
</reference>
<dbReference type="InterPro" id="IPR010920">
    <property type="entry name" value="LSM_dom_sf"/>
</dbReference>
<comment type="similarity">
    <text evidence="6">Belongs to the MscS (TC 1.A.23) family.</text>
</comment>
<keyword evidence="4 6" id="KW-1133">Transmembrane helix</keyword>
<dbReference type="PANTHER" id="PTHR30221:SF1">
    <property type="entry name" value="SMALL-CONDUCTANCE MECHANOSENSITIVE CHANNEL"/>
    <property type="match status" value="1"/>
</dbReference>
<dbReference type="InterPro" id="IPR000595">
    <property type="entry name" value="cNMP-bd_dom"/>
</dbReference>
<dbReference type="EMBL" id="RJJU01000011">
    <property type="protein sequence ID" value="RUM10899.1"/>
    <property type="molecule type" value="Genomic_DNA"/>
</dbReference>
<gene>
    <name evidence="8" type="ORF">EFB14_21890</name>
</gene>
<evidence type="ECO:0000256" key="6">
    <source>
        <dbReference type="RuleBase" id="RU369025"/>
    </source>
</evidence>
<dbReference type="InterPro" id="IPR011066">
    <property type="entry name" value="MscS_channel_C_sf"/>
</dbReference>
<comment type="subcellular location">
    <subcellularLocation>
        <location evidence="6">Cell inner membrane</location>
        <topology evidence="6">Multi-pass membrane protein</topology>
    </subcellularLocation>
    <subcellularLocation>
        <location evidence="1">Cell membrane</location>
        <topology evidence="1">Multi-pass membrane protein</topology>
    </subcellularLocation>
</comment>
<dbReference type="Gene3D" id="1.10.287.1260">
    <property type="match status" value="1"/>
</dbReference>
<dbReference type="CDD" id="cd00038">
    <property type="entry name" value="CAP_ED"/>
    <property type="match status" value="1"/>
</dbReference>
<evidence type="ECO:0000256" key="4">
    <source>
        <dbReference type="ARBA" id="ARBA00022989"/>
    </source>
</evidence>
<name>A0ABY0B5S9_9HYPH</name>
<keyword evidence="3 6" id="KW-0812">Transmembrane</keyword>
<dbReference type="Pfam" id="PF00027">
    <property type="entry name" value="cNMP_binding"/>
    <property type="match status" value="1"/>
</dbReference>
<dbReference type="InterPro" id="IPR014710">
    <property type="entry name" value="RmlC-like_jellyroll"/>
</dbReference>
<comment type="function">
    <text evidence="6">Mechanosensitive channel that participates in the regulation of osmotic pressure changes within the cell, opening in response to stretch forces in the membrane lipid bilayer, without the need for other proteins. Contributes to normal resistance to hypoosmotic shock. Forms an ion channel of 1.0 nanosiemens conductance with a slight preference for anions.</text>
</comment>
<keyword evidence="6" id="KW-0997">Cell inner membrane</keyword>
<dbReference type="PROSITE" id="PS50042">
    <property type="entry name" value="CNMP_BINDING_3"/>
    <property type="match status" value="1"/>
</dbReference>
<evidence type="ECO:0000256" key="3">
    <source>
        <dbReference type="ARBA" id="ARBA00022692"/>
    </source>
</evidence>
<feature type="transmembrane region" description="Helical" evidence="6">
    <location>
        <begin position="80"/>
        <end position="100"/>
    </location>
</feature>
<dbReference type="SMART" id="SM00100">
    <property type="entry name" value="cNMP"/>
    <property type="match status" value="1"/>
</dbReference>
<evidence type="ECO:0000256" key="5">
    <source>
        <dbReference type="ARBA" id="ARBA00023136"/>
    </source>
</evidence>
<dbReference type="Gene3D" id="2.30.30.60">
    <property type="match status" value="1"/>
</dbReference>
<dbReference type="SUPFAM" id="SSF50182">
    <property type="entry name" value="Sm-like ribonucleoproteins"/>
    <property type="match status" value="1"/>
</dbReference>
<dbReference type="SUPFAM" id="SSF51206">
    <property type="entry name" value="cAMP-binding domain-like"/>
    <property type="match status" value="1"/>
</dbReference>
<dbReference type="SUPFAM" id="SSF82689">
    <property type="entry name" value="Mechanosensitive channel protein MscS (YggB), C-terminal domain"/>
    <property type="match status" value="1"/>
</dbReference>
<dbReference type="InterPro" id="IPR023408">
    <property type="entry name" value="MscS_beta-dom_sf"/>
</dbReference>
<keyword evidence="5 6" id="KW-0472">Membrane</keyword>
<accession>A0ABY0B5S9</accession>
<dbReference type="Proteomes" id="UP000272004">
    <property type="component" value="Unassembled WGS sequence"/>
</dbReference>
<feature type="transmembrane region" description="Helical" evidence="6">
    <location>
        <begin position="120"/>
        <end position="140"/>
    </location>
</feature>
<dbReference type="Pfam" id="PF00924">
    <property type="entry name" value="MS_channel_2nd"/>
    <property type="match status" value="1"/>
</dbReference>
<dbReference type="Gene3D" id="2.60.120.10">
    <property type="entry name" value="Jelly Rolls"/>
    <property type="match status" value="1"/>
</dbReference>
<dbReference type="PANTHER" id="PTHR30221">
    <property type="entry name" value="SMALL-CONDUCTANCE MECHANOSENSITIVE CHANNEL"/>
    <property type="match status" value="1"/>
</dbReference>
<dbReference type="PIRSF" id="PIRSF026673">
    <property type="entry name" value="UCP026673_ion_chan"/>
    <property type="match status" value="1"/>
</dbReference>
<proteinExistence type="inferred from homology"/>
<organism evidence="8 9">
    <name type="scientific">Rhizobium fabae</name>
    <dbReference type="NCBI Taxonomy" id="573179"/>
    <lineage>
        <taxon>Bacteria</taxon>
        <taxon>Pseudomonadati</taxon>
        <taxon>Pseudomonadota</taxon>
        <taxon>Alphaproteobacteria</taxon>
        <taxon>Hyphomicrobiales</taxon>
        <taxon>Rhizobiaceae</taxon>
        <taxon>Rhizobium/Agrobacterium group</taxon>
        <taxon>Rhizobium</taxon>
    </lineage>
</organism>
<dbReference type="InterPro" id="IPR016846">
    <property type="entry name" value="cNMP-bd_ion_channel"/>
</dbReference>
<evidence type="ECO:0000256" key="2">
    <source>
        <dbReference type="ARBA" id="ARBA00022475"/>
    </source>
</evidence>
<keyword evidence="6" id="KW-0406">Ion transport</keyword>
<feature type="transmembrane region" description="Helical" evidence="6">
    <location>
        <begin position="160"/>
        <end position="193"/>
    </location>
</feature>
<feature type="domain" description="Cyclic nucleotide-binding" evidence="7">
    <location>
        <begin position="378"/>
        <end position="474"/>
    </location>
</feature>
<protein>
    <recommendedName>
        <fullName evidence="6">Small-conductance mechanosensitive channel</fullName>
    </recommendedName>
</protein>
<keyword evidence="6" id="KW-0813">Transport</keyword>
<dbReference type="InterPro" id="IPR045275">
    <property type="entry name" value="MscS_archaea/bacteria_type"/>
</dbReference>
<feature type="transmembrane region" description="Helical" evidence="6">
    <location>
        <begin position="50"/>
        <end position="68"/>
    </location>
</feature>
<keyword evidence="2" id="KW-1003">Cell membrane</keyword>
<evidence type="ECO:0000313" key="8">
    <source>
        <dbReference type="EMBL" id="RUM10899.1"/>
    </source>
</evidence>
<evidence type="ECO:0000259" key="7">
    <source>
        <dbReference type="PROSITE" id="PS50042"/>
    </source>
</evidence>
<keyword evidence="6" id="KW-0407">Ion channel</keyword>
<dbReference type="InterPro" id="IPR006685">
    <property type="entry name" value="MscS_channel_2nd"/>
</dbReference>